<proteinExistence type="predicted"/>
<comment type="caution">
    <text evidence="2">The sequence shown here is derived from an EMBL/GenBank/DDBJ whole genome shotgun (WGS) entry which is preliminary data.</text>
</comment>
<organism evidence="2">
    <name type="scientific">marine sediment metagenome</name>
    <dbReference type="NCBI Taxonomy" id="412755"/>
    <lineage>
        <taxon>unclassified sequences</taxon>
        <taxon>metagenomes</taxon>
        <taxon>ecological metagenomes</taxon>
    </lineage>
</organism>
<accession>X1DUA4</accession>
<feature type="transmembrane region" description="Helical" evidence="1">
    <location>
        <begin position="215"/>
        <end position="236"/>
    </location>
</feature>
<sequence>SVGGIIIALIGIYEFYREHWVYKGENVGATNPLTFIIDREAITISAVFKDIVEPPPNGEPPTNGEPPPEWPVVKTDHVFDNVRLDPGLWKQVDQSKEKTVDTSKVLGGQIEYSVKLESKIPTTGCTFYIIWNNEILFEEGFPLWAAPGDIKSGVLNIPRDKIRSTNLLTIALSQIPATFNRCLFNVYTTFGYSNEPSVDPPWEDESLLEWLWRNAWWITLGTVGTLLTGAIALGYITELGEKR</sequence>
<dbReference type="AlphaFoldDB" id="X1DUA4"/>
<name>X1DUA4_9ZZZZ</name>
<evidence type="ECO:0000313" key="2">
    <source>
        <dbReference type="EMBL" id="GAH08534.1"/>
    </source>
</evidence>
<reference evidence="2" key="1">
    <citation type="journal article" date="2014" name="Front. Microbiol.">
        <title>High frequency of phylogenetically diverse reductive dehalogenase-homologous genes in deep subseafloor sedimentary metagenomes.</title>
        <authorList>
            <person name="Kawai M."/>
            <person name="Futagami T."/>
            <person name="Toyoda A."/>
            <person name="Takaki Y."/>
            <person name="Nishi S."/>
            <person name="Hori S."/>
            <person name="Arai W."/>
            <person name="Tsubouchi T."/>
            <person name="Morono Y."/>
            <person name="Uchiyama I."/>
            <person name="Ito T."/>
            <person name="Fujiyama A."/>
            <person name="Inagaki F."/>
            <person name="Takami H."/>
        </authorList>
    </citation>
    <scope>NUCLEOTIDE SEQUENCE</scope>
    <source>
        <strain evidence="2">Expedition CK06-06</strain>
    </source>
</reference>
<keyword evidence="1" id="KW-0812">Transmembrane</keyword>
<feature type="non-terminal residue" evidence="2">
    <location>
        <position position="1"/>
    </location>
</feature>
<keyword evidence="1" id="KW-0472">Membrane</keyword>
<evidence type="ECO:0000256" key="1">
    <source>
        <dbReference type="SAM" id="Phobius"/>
    </source>
</evidence>
<keyword evidence="1" id="KW-1133">Transmembrane helix</keyword>
<gene>
    <name evidence="2" type="ORF">S01H4_55741</name>
</gene>
<protein>
    <submittedName>
        <fullName evidence="2">Uncharacterized protein</fullName>
    </submittedName>
</protein>
<dbReference type="EMBL" id="BART01032212">
    <property type="protein sequence ID" value="GAH08534.1"/>
    <property type="molecule type" value="Genomic_DNA"/>
</dbReference>